<evidence type="ECO:0000313" key="2">
    <source>
        <dbReference type="Proteomes" id="UP001158067"/>
    </source>
</evidence>
<organism evidence="1 2">
    <name type="scientific">Neorhodopirellula lusitana</name>
    <dbReference type="NCBI Taxonomy" id="445327"/>
    <lineage>
        <taxon>Bacteria</taxon>
        <taxon>Pseudomonadati</taxon>
        <taxon>Planctomycetota</taxon>
        <taxon>Planctomycetia</taxon>
        <taxon>Pirellulales</taxon>
        <taxon>Pirellulaceae</taxon>
        <taxon>Neorhodopirellula</taxon>
    </lineage>
</organism>
<dbReference type="Pfam" id="PF14357">
    <property type="entry name" value="DUF4404"/>
    <property type="match status" value="1"/>
</dbReference>
<keyword evidence="2" id="KW-1185">Reference proteome</keyword>
<evidence type="ECO:0008006" key="3">
    <source>
        <dbReference type="Google" id="ProtNLM"/>
    </source>
</evidence>
<name>A0ABY1PZU3_9BACT</name>
<accession>A0ABY1PZU3</accession>
<reference evidence="1 2" key="1">
    <citation type="submission" date="2017-05" db="EMBL/GenBank/DDBJ databases">
        <authorList>
            <person name="Varghese N."/>
            <person name="Submissions S."/>
        </authorList>
    </citation>
    <scope>NUCLEOTIDE SEQUENCE [LARGE SCALE GENOMIC DNA]</scope>
    <source>
        <strain evidence="1 2">DSM 25457</strain>
    </source>
</reference>
<dbReference type="RefSeq" id="WP_283432262.1">
    <property type="nucleotide sequence ID" value="NZ_CAWLDM010000001.1"/>
</dbReference>
<comment type="caution">
    <text evidence="1">The sequence shown here is derived from an EMBL/GenBank/DDBJ whole genome shotgun (WGS) entry which is preliminary data.</text>
</comment>
<proteinExistence type="predicted"/>
<dbReference type="InterPro" id="IPR025516">
    <property type="entry name" value="DUF4404"/>
</dbReference>
<dbReference type="EMBL" id="FXUG01000004">
    <property type="protein sequence ID" value="SMP53183.1"/>
    <property type="molecule type" value="Genomic_DNA"/>
</dbReference>
<protein>
    <recommendedName>
        <fullName evidence="3">DUF4404 domain-containing protein</fullName>
    </recommendedName>
</protein>
<evidence type="ECO:0000313" key="1">
    <source>
        <dbReference type="EMBL" id="SMP53183.1"/>
    </source>
</evidence>
<sequence length="85" mass="9238">MRTQLDETLDQLHQQLASIEELAPEERSKLQAAVDEIQESLDSSDVDSKSLADRLADATSQFSEAHPALANSVGRVADMLAQMGI</sequence>
<dbReference type="Proteomes" id="UP001158067">
    <property type="component" value="Unassembled WGS sequence"/>
</dbReference>
<gene>
    <name evidence="1" type="ORF">SAMN06265222_10469</name>
</gene>